<dbReference type="GO" id="GO:0005886">
    <property type="term" value="C:plasma membrane"/>
    <property type="evidence" value="ECO:0007669"/>
    <property type="project" value="TreeGrafter"/>
</dbReference>
<dbReference type="Gene3D" id="3.40.50.620">
    <property type="entry name" value="HUPs"/>
    <property type="match status" value="1"/>
</dbReference>
<dbReference type="InterPro" id="IPR003848">
    <property type="entry name" value="DUF218"/>
</dbReference>
<keyword evidence="3" id="KW-1185">Reference proteome</keyword>
<reference evidence="2 3" key="1">
    <citation type="submission" date="2016-11" db="EMBL/GenBank/DDBJ databases">
        <authorList>
            <person name="Jaros S."/>
            <person name="Januszkiewicz K."/>
            <person name="Wedrychowicz H."/>
        </authorList>
    </citation>
    <scope>NUCLEOTIDE SEQUENCE [LARGE SCALE GENOMIC DNA]</scope>
    <source>
        <strain evidence="2 3">DSM 21758</strain>
    </source>
</reference>
<evidence type="ECO:0000313" key="3">
    <source>
        <dbReference type="Proteomes" id="UP000184310"/>
    </source>
</evidence>
<dbReference type="STRING" id="1121302.SAMN02745163_00901"/>
<dbReference type="OrthoDB" id="9782395at2"/>
<dbReference type="InterPro" id="IPR051599">
    <property type="entry name" value="Cell_Envelope_Assoc"/>
</dbReference>
<dbReference type="Pfam" id="PF02698">
    <property type="entry name" value="DUF218"/>
    <property type="match status" value="1"/>
</dbReference>
<dbReference type="InterPro" id="IPR014729">
    <property type="entry name" value="Rossmann-like_a/b/a_fold"/>
</dbReference>
<protein>
    <submittedName>
        <fullName evidence="2">DUF218 domain-containing protein</fullName>
    </submittedName>
</protein>
<evidence type="ECO:0000313" key="2">
    <source>
        <dbReference type="EMBL" id="SHI87086.1"/>
    </source>
</evidence>
<feature type="domain" description="DUF218" evidence="1">
    <location>
        <begin position="22"/>
        <end position="155"/>
    </location>
</feature>
<dbReference type="PANTHER" id="PTHR30336:SF20">
    <property type="entry name" value="DUF218 DOMAIN-CONTAINING PROTEIN"/>
    <property type="match status" value="1"/>
</dbReference>
<dbReference type="PANTHER" id="PTHR30336">
    <property type="entry name" value="INNER MEMBRANE PROTEIN, PROBABLE PERMEASE"/>
    <property type="match status" value="1"/>
</dbReference>
<dbReference type="EMBL" id="FQZB01000005">
    <property type="protein sequence ID" value="SHI87086.1"/>
    <property type="molecule type" value="Genomic_DNA"/>
</dbReference>
<evidence type="ECO:0000259" key="1">
    <source>
        <dbReference type="Pfam" id="PF02698"/>
    </source>
</evidence>
<name>A0A1M6ENQ9_9CLOT</name>
<organism evidence="2 3">
    <name type="scientific">Clostridium cavendishii DSM 21758</name>
    <dbReference type="NCBI Taxonomy" id="1121302"/>
    <lineage>
        <taxon>Bacteria</taxon>
        <taxon>Bacillati</taxon>
        <taxon>Bacillota</taxon>
        <taxon>Clostridia</taxon>
        <taxon>Eubacteriales</taxon>
        <taxon>Clostridiaceae</taxon>
        <taxon>Clostridium</taxon>
    </lineage>
</organism>
<accession>A0A1M6ENQ9</accession>
<dbReference type="RefSeq" id="WP_072985483.1">
    <property type="nucleotide sequence ID" value="NZ_FQZB01000005.1"/>
</dbReference>
<dbReference type="AlphaFoldDB" id="A0A1M6ENQ9"/>
<dbReference type="CDD" id="cd06259">
    <property type="entry name" value="YdcF-like"/>
    <property type="match status" value="1"/>
</dbReference>
<dbReference type="Proteomes" id="UP000184310">
    <property type="component" value="Unassembled WGS sequence"/>
</dbReference>
<gene>
    <name evidence="2" type="ORF">SAMN02745163_00901</name>
</gene>
<sequence length="186" mass="21735">MKNPYKCISDFIFVEPVLEKADVILIPGCNKLEAIEGAINLYNQGYSSLLLPSGGQNRLLNGYDTEWEMFKDRAIELGVREKDILKEDKARNTFENAIYSLETLSKNNINIKSAIISCKWIHSRRALLTYETIFPKDVEFFIAPVLDDKKIYKSNWYYNEEQVNMVMDEVIKIGKYFQTEIYNFMK</sequence>
<proteinExistence type="predicted"/>